<organism evidence="1 2">
    <name type="scientific">Psychrosphaera ytuae</name>
    <dbReference type="NCBI Taxonomy" id="2820710"/>
    <lineage>
        <taxon>Bacteria</taxon>
        <taxon>Pseudomonadati</taxon>
        <taxon>Pseudomonadota</taxon>
        <taxon>Gammaproteobacteria</taxon>
        <taxon>Alteromonadales</taxon>
        <taxon>Pseudoalteromonadaceae</taxon>
        <taxon>Psychrosphaera</taxon>
    </lineage>
</organism>
<dbReference type="Proteomes" id="UP000682739">
    <property type="component" value="Chromosome"/>
</dbReference>
<dbReference type="Gene3D" id="2.160.20.10">
    <property type="entry name" value="Single-stranded right-handed beta-helix, Pectin lyase-like"/>
    <property type="match status" value="1"/>
</dbReference>
<dbReference type="KEGG" id="psym:J1N51_10185"/>
<evidence type="ECO:0000313" key="1">
    <source>
        <dbReference type="EMBL" id="QTH63111.1"/>
    </source>
</evidence>
<dbReference type="InterPro" id="IPR011050">
    <property type="entry name" value="Pectin_lyase_fold/virulence"/>
</dbReference>
<dbReference type="EMBL" id="CP072110">
    <property type="protein sequence ID" value="QTH63111.1"/>
    <property type="molecule type" value="Genomic_DNA"/>
</dbReference>
<proteinExistence type="predicted"/>
<accession>A0A975D9P6</accession>
<keyword evidence="2" id="KW-1185">Reference proteome</keyword>
<name>A0A975D9P6_9GAMM</name>
<sequence>MQFIQLLNKLVINIVITLSLVLTCVMSPAAAAKKVYVDGMPFDSLSDAVPAIVDKSTIYLEKGVYTKGAYITKSDISIIGEPGVVFDGAFVDGKAALVLTGNNVLVESIECTNIAVPDGNGSCIKFEGRNITIRDLYVHDSQSGVMTSRVKGSVNIEFSKFERLGNRNGYSHAMYIIADELNVRYSTIVSNKKQGSGIKSRSAKVLVENSLLATLDGVDSRLIDMAEYGELIIRDSILQQGPNSSNSQLIAYGLEKKPKKFAINRIELKNNLIFYDRDVNVLISKRLDDEFVNRGNVFVGDFNHPNQMVPGNSWYLSRQAAKVKPYPYLPTIEERTLVMDQIRALGNKENL</sequence>
<protein>
    <recommendedName>
        <fullName evidence="3">Right handed beta helix domain-containing protein</fullName>
    </recommendedName>
</protein>
<dbReference type="InterPro" id="IPR012334">
    <property type="entry name" value="Pectin_lyas_fold"/>
</dbReference>
<reference evidence="1" key="1">
    <citation type="submission" date="2021-03" db="EMBL/GenBank/DDBJ databases">
        <title>Description of Psychrosphaera ytuae sp. nov. isolated from deep sea sediment of South China Sea.</title>
        <authorList>
            <person name="Zhang J."/>
            <person name="Xu X.-D."/>
        </authorList>
    </citation>
    <scope>NUCLEOTIDE SEQUENCE</scope>
    <source>
        <strain evidence="1">MTZ26</strain>
    </source>
</reference>
<dbReference type="AlphaFoldDB" id="A0A975D9P6"/>
<gene>
    <name evidence="1" type="ORF">J1N51_10185</name>
</gene>
<evidence type="ECO:0000313" key="2">
    <source>
        <dbReference type="Proteomes" id="UP000682739"/>
    </source>
</evidence>
<dbReference type="RefSeq" id="WP_208831006.1">
    <property type="nucleotide sequence ID" value="NZ_CP072110.1"/>
</dbReference>
<evidence type="ECO:0008006" key="3">
    <source>
        <dbReference type="Google" id="ProtNLM"/>
    </source>
</evidence>
<dbReference type="SUPFAM" id="SSF51126">
    <property type="entry name" value="Pectin lyase-like"/>
    <property type="match status" value="1"/>
</dbReference>